<evidence type="ECO:0000313" key="2">
    <source>
        <dbReference type="EMBL" id="EON66912.1"/>
    </source>
</evidence>
<dbReference type="OMA" id="DIVLLRM"/>
<dbReference type="GeneID" id="19903626"/>
<keyword evidence="3" id="KW-1185">Reference proteome</keyword>
<dbReference type="InterPro" id="IPR012340">
    <property type="entry name" value="NA-bd_OB-fold"/>
</dbReference>
<dbReference type="Gene3D" id="2.40.50.140">
    <property type="entry name" value="Nucleic acid-binding proteins"/>
    <property type="match status" value="1"/>
</dbReference>
<gene>
    <name evidence="2" type="ORF">W97_06315</name>
</gene>
<evidence type="ECO:0000256" key="1">
    <source>
        <dbReference type="SAM" id="MobiDB-lite"/>
    </source>
</evidence>
<dbReference type="EMBL" id="JH767583">
    <property type="protein sequence ID" value="EON66912.1"/>
    <property type="molecule type" value="Genomic_DNA"/>
</dbReference>
<sequence>MERRRVKIFAGAPSSKSLTWDQGKLLKDFSPAFRRYLGQPLSQSASGAPSTAASSAAWPSWREIPLQERKTTTKPISRRHGPASVRDKAHEVAYSNGWVDDVSVLSATFSSPKDSFRGTKRKSIEDEAQKNFLEHSFAIHEELKSSQIVGEPADETTADLDTTGVMLTSFLTSASSLTETSFVSNTSASRIDELDRSHVNFQQISFPARITNLKDLPKADHILHIGPQTMTVNLVVGVIRISPARTVRTKRGRGREMDIVELLVGDDTHTPFSIAFWLLPDGSQRLMDKRDQPLQQRDPLREALDRLRIQDVVLLQSVALHAFQGKVHGQSLSRRITRNETRVNLLVRDGEQVVDVGKVEKVQRVVEWVGQFVAPAARPARAPTVRIQGTDDRRRVRQVEELPPDTQ</sequence>
<dbReference type="AlphaFoldDB" id="R7YYC5"/>
<organism evidence="2 3">
    <name type="scientific">Coniosporium apollinis (strain CBS 100218)</name>
    <name type="common">Rock-inhabiting black yeast</name>
    <dbReference type="NCBI Taxonomy" id="1168221"/>
    <lineage>
        <taxon>Eukaryota</taxon>
        <taxon>Fungi</taxon>
        <taxon>Dikarya</taxon>
        <taxon>Ascomycota</taxon>
        <taxon>Pezizomycotina</taxon>
        <taxon>Dothideomycetes</taxon>
        <taxon>Dothideomycetes incertae sedis</taxon>
        <taxon>Coniosporium</taxon>
    </lineage>
</organism>
<name>R7YYC5_CONA1</name>
<protein>
    <submittedName>
        <fullName evidence="2">Uncharacterized protein</fullName>
    </submittedName>
</protein>
<dbReference type="OrthoDB" id="5378679at2759"/>
<reference evidence="3" key="1">
    <citation type="submission" date="2012-06" db="EMBL/GenBank/DDBJ databases">
        <title>The genome sequence of Coniosporium apollinis CBS 100218.</title>
        <authorList>
            <consortium name="The Broad Institute Genome Sequencing Platform"/>
            <person name="Cuomo C."/>
            <person name="Gorbushina A."/>
            <person name="Noack S."/>
            <person name="Walker B."/>
            <person name="Young S.K."/>
            <person name="Zeng Q."/>
            <person name="Gargeya S."/>
            <person name="Fitzgerald M."/>
            <person name="Haas B."/>
            <person name="Abouelleil A."/>
            <person name="Alvarado L."/>
            <person name="Arachchi H.M."/>
            <person name="Berlin A.M."/>
            <person name="Chapman S.B."/>
            <person name="Goldberg J."/>
            <person name="Griggs A."/>
            <person name="Gujja S."/>
            <person name="Hansen M."/>
            <person name="Howarth C."/>
            <person name="Imamovic A."/>
            <person name="Larimer J."/>
            <person name="McCowan C."/>
            <person name="Montmayeur A."/>
            <person name="Murphy C."/>
            <person name="Neiman D."/>
            <person name="Pearson M."/>
            <person name="Priest M."/>
            <person name="Roberts A."/>
            <person name="Saif S."/>
            <person name="Shea T."/>
            <person name="Sisk P."/>
            <person name="Sykes S."/>
            <person name="Wortman J."/>
            <person name="Nusbaum C."/>
            <person name="Birren B."/>
        </authorList>
    </citation>
    <scope>NUCLEOTIDE SEQUENCE [LARGE SCALE GENOMIC DNA]</scope>
    <source>
        <strain evidence="3">CBS 100218</strain>
    </source>
</reference>
<accession>R7YYC5</accession>
<dbReference type="SUPFAM" id="SSF50249">
    <property type="entry name" value="Nucleic acid-binding proteins"/>
    <property type="match status" value="1"/>
</dbReference>
<proteinExistence type="predicted"/>
<dbReference type="HOGENOM" id="CLU_054588_0_0_1"/>
<feature type="compositionally biased region" description="Low complexity" evidence="1">
    <location>
        <begin position="42"/>
        <end position="57"/>
    </location>
</feature>
<evidence type="ECO:0000313" key="3">
    <source>
        <dbReference type="Proteomes" id="UP000016924"/>
    </source>
</evidence>
<dbReference type="Proteomes" id="UP000016924">
    <property type="component" value="Unassembled WGS sequence"/>
</dbReference>
<feature type="region of interest" description="Disordered" evidence="1">
    <location>
        <begin position="40"/>
        <end position="84"/>
    </location>
</feature>
<dbReference type="RefSeq" id="XP_007782229.1">
    <property type="nucleotide sequence ID" value="XM_007784039.1"/>
</dbReference>
<dbReference type="eggNOG" id="ENOG502SD7X">
    <property type="taxonomic scope" value="Eukaryota"/>
</dbReference>